<dbReference type="Pfam" id="PF00443">
    <property type="entry name" value="UCH"/>
    <property type="match status" value="1"/>
</dbReference>
<dbReference type="SUPFAM" id="SSF54001">
    <property type="entry name" value="Cysteine proteinases"/>
    <property type="match status" value="1"/>
</dbReference>
<protein>
    <submittedName>
        <fullName evidence="3">Ubl carboxyl-terminal hydrolase 18</fullName>
    </submittedName>
</protein>
<dbReference type="InterPro" id="IPR028889">
    <property type="entry name" value="USP"/>
</dbReference>
<evidence type="ECO:0000313" key="3">
    <source>
        <dbReference type="RefSeq" id="XP_012678970.2"/>
    </source>
</evidence>
<reference evidence="3" key="1">
    <citation type="submission" date="2025-08" db="UniProtKB">
        <authorList>
            <consortium name="RefSeq"/>
        </authorList>
    </citation>
    <scope>IDENTIFICATION</scope>
</reference>
<dbReference type="PROSITE" id="PS50235">
    <property type="entry name" value="USP_3"/>
    <property type="match status" value="1"/>
</dbReference>
<organism evidence="2 3">
    <name type="scientific">Clupea harengus</name>
    <name type="common">Atlantic herring</name>
    <dbReference type="NCBI Taxonomy" id="7950"/>
    <lineage>
        <taxon>Eukaryota</taxon>
        <taxon>Metazoa</taxon>
        <taxon>Chordata</taxon>
        <taxon>Craniata</taxon>
        <taxon>Vertebrata</taxon>
        <taxon>Euteleostomi</taxon>
        <taxon>Actinopterygii</taxon>
        <taxon>Neopterygii</taxon>
        <taxon>Teleostei</taxon>
        <taxon>Clupei</taxon>
        <taxon>Clupeiformes</taxon>
        <taxon>Clupeoidei</taxon>
        <taxon>Clupeidae</taxon>
        <taxon>Clupea</taxon>
    </lineage>
</organism>
<dbReference type="GeneID" id="105896719"/>
<sequence length="338" mass="38940">MSERTLTRVLMNRRDYAPIIRGLWNSGLSCCVNALLQSMFTTEGLLEILDRWKPSGHCEERNNVLLQLRKALHTMGGESPQPDPHREFLDCLHRNSIHRTVQHDAHEVFLSILNLLQQQMTSTQLKEEILDLYKVNIEGHVRCLVCTFDHEINSYLLSFPLALREGQNNLEACMQSFFTFQELTGEDECYCERCGKKQPSAQGFKLRSLPKILCIHLKRFRHDGGFTRKLNRQVTFSDTLNVPNILKPEHISEVFQKDDSLYSLYAVVVHSGFATCGHYTAFIRQPGEQSWYYADDDVVRQVKWDDVQSSYSGRMGGGTAYMLLYRRQSTSEDQGFSG</sequence>
<dbReference type="InterPro" id="IPR038765">
    <property type="entry name" value="Papain-like_cys_pep_sf"/>
</dbReference>
<dbReference type="AlphaFoldDB" id="A0A6P3VR16"/>
<dbReference type="GO" id="GO:0016579">
    <property type="term" value="P:protein deubiquitination"/>
    <property type="evidence" value="ECO:0007669"/>
    <property type="project" value="InterPro"/>
</dbReference>
<dbReference type="Proteomes" id="UP000515152">
    <property type="component" value="Chromosome 16"/>
</dbReference>
<accession>A0A6P3VR16</accession>
<dbReference type="InterPro" id="IPR050164">
    <property type="entry name" value="Peptidase_C19"/>
</dbReference>
<dbReference type="GO" id="GO:0005634">
    <property type="term" value="C:nucleus"/>
    <property type="evidence" value="ECO:0007669"/>
    <property type="project" value="TreeGrafter"/>
</dbReference>
<dbReference type="FunFam" id="3.90.70.10:FF:000167">
    <property type="entry name" value="Ubiquitin specific peptidase 18"/>
    <property type="match status" value="1"/>
</dbReference>
<dbReference type="Gene3D" id="3.90.70.10">
    <property type="entry name" value="Cysteine proteinases"/>
    <property type="match status" value="1"/>
</dbReference>
<dbReference type="InterPro" id="IPR001394">
    <property type="entry name" value="Peptidase_C19_UCH"/>
</dbReference>
<dbReference type="GO" id="GO:0005829">
    <property type="term" value="C:cytosol"/>
    <property type="evidence" value="ECO:0007669"/>
    <property type="project" value="TreeGrafter"/>
</dbReference>
<evidence type="ECO:0000313" key="2">
    <source>
        <dbReference type="Proteomes" id="UP000515152"/>
    </source>
</evidence>
<proteinExistence type="predicted"/>
<dbReference type="PANTHER" id="PTHR24006">
    <property type="entry name" value="UBIQUITIN CARBOXYL-TERMINAL HYDROLASE"/>
    <property type="match status" value="1"/>
</dbReference>
<feature type="domain" description="USP" evidence="1">
    <location>
        <begin position="21"/>
        <end position="328"/>
    </location>
</feature>
<dbReference type="KEGG" id="char:105896719"/>
<dbReference type="InterPro" id="IPR018200">
    <property type="entry name" value="USP_CS"/>
</dbReference>
<gene>
    <name evidence="3" type="primary">usp18</name>
</gene>
<keyword evidence="2" id="KW-1185">Reference proteome</keyword>
<dbReference type="CTD" id="11274"/>
<dbReference type="GO" id="GO:0004843">
    <property type="term" value="F:cysteine-type deubiquitinase activity"/>
    <property type="evidence" value="ECO:0007669"/>
    <property type="project" value="InterPro"/>
</dbReference>
<dbReference type="PANTHER" id="PTHR24006:SF796">
    <property type="entry name" value="UBL CARBOXYL-TERMINAL HYDROLASE 18-RELATED"/>
    <property type="match status" value="1"/>
</dbReference>
<dbReference type="RefSeq" id="XP_012678970.2">
    <property type="nucleotide sequence ID" value="XM_012823516.3"/>
</dbReference>
<dbReference type="CDD" id="cd02257">
    <property type="entry name" value="Peptidase_C19"/>
    <property type="match status" value="1"/>
</dbReference>
<dbReference type="OrthoDB" id="292964at2759"/>
<keyword evidence="3" id="KW-0378">Hydrolase</keyword>
<name>A0A6P3VR16_CLUHA</name>
<dbReference type="PROSITE" id="PS00973">
    <property type="entry name" value="USP_2"/>
    <property type="match status" value="1"/>
</dbReference>
<evidence type="ECO:0000259" key="1">
    <source>
        <dbReference type="PROSITE" id="PS50235"/>
    </source>
</evidence>